<evidence type="ECO:0000256" key="5">
    <source>
        <dbReference type="ARBA" id="ARBA00022679"/>
    </source>
</evidence>
<dbReference type="PANTHER" id="PTHR48438:SF1">
    <property type="entry name" value="ALPHA-(1,3)-FUCOSYLTRANSFERASE C-RELATED"/>
    <property type="match status" value="1"/>
</dbReference>
<dbReference type="PANTHER" id="PTHR48438">
    <property type="entry name" value="ALPHA-(1,3)-FUCOSYLTRANSFERASE C-RELATED"/>
    <property type="match status" value="1"/>
</dbReference>
<keyword evidence="8 12" id="KW-1133">Transmembrane helix</keyword>
<keyword evidence="16" id="KW-1185">Reference proteome</keyword>
<evidence type="ECO:0000256" key="9">
    <source>
        <dbReference type="ARBA" id="ARBA00023034"/>
    </source>
</evidence>
<evidence type="ECO:0000259" key="13">
    <source>
        <dbReference type="Pfam" id="PF00852"/>
    </source>
</evidence>
<dbReference type="EMBL" id="LRGB01000944">
    <property type="protein sequence ID" value="KZS14817.1"/>
    <property type="molecule type" value="Genomic_DNA"/>
</dbReference>
<protein>
    <recommendedName>
        <fullName evidence="12">Fucosyltransferase</fullName>
        <ecNumber evidence="12">2.4.1.-</ecNumber>
    </recommendedName>
</protein>
<evidence type="ECO:0000313" key="15">
    <source>
        <dbReference type="EMBL" id="KZS14817.1"/>
    </source>
</evidence>
<evidence type="ECO:0000256" key="10">
    <source>
        <dbReference type="ARBA" id="ARBA00023136"/>
    </source>
</evidence>
<dbReference type="AlphaFoldDB" id="A0A164Y2Q1"/>
<dbReference type="GO" id="GO:0032580">
    <property type="term" value="C:Golgi cisterna membrane"/>
    <property type="evidence" value="ECO:0007669"/>
    <property type="project" value="UniProtKB-SubCell"/>
</dbReference>
<organism evidence="15 16">
    <name type="scientific">Daphnia magna</name>
    <dbReference type="NCBI Taxonomy" id="35525"/>
    <lineage>
        <taxon>Eukaryota</taxon>
        <taxon>Metazoa</taxon>
        <taxon>Ecdysozoa</taxon>
        <taxon>Arthropoda</taxon>
        <taxon>Crustacea</taxon>
        <taxon>Branchiopoda</taxon>
        <taxon>Diplostraca</taxon>
        <taxon>Cladocera</taxon>
        <taxon>Anomopoda</taxon>
        <taxon>Daphniidae</taxon>
        <taxon>Daphnia</taxon>
    </lineage>
</organism>
<dbReference type="OrthoDB" id="427096at2759"/>
<dbReference type="GO" id="GO:0008417">
    <property type="term" value="F:fucosyltransferase activity"/>
    <property type="evidence" value="ECO:0007669"/>
    <property type="project" value="InterPro"/>
</dbReference>
<dbReference type="Gene3D" id="3.40.50.11660">
    <property type="entry name" value="Glycosyl transferase family 10, C-terminal domain"/>
    <property type="match status" value="1"/>
</dbReference>
<dbReference type="InterPro" id="IPR031481">
    <property type="entry name" value="Glyco_tran_10_N"/>
</dbReference>
<sequence length="532" mass="61018">MLNSNEYRTFAHRGTHRDMVDVESVSRQFPTTKCYYNHSGTLHHLTSHHSTISSSRAAAAGNSAENTAPVVRILDIVTTQRSCNKNGKDFQSLADRRVTMRSPMMGLSKSRETIQSSAIALFTRLRRPRTLVSLLLVVCVGYLLVVSSSRHVIDNSQLGLTESNTFQAEIEDADHPESEPKRILYWTGYYDRPDMIFGFGQQPFIKAGCKVTNCVATADRNLLDQSDAIIFHAGQFNLSDLPSKRRRHQRYIFYLFETLPLARDSAIYFSNVVDHFFNWTMTHRRDSDIYCAEPYGKIKRKASSPWTEQLPPTLAPGERPIAPAKLMETVRNHPRLAKKDKLLAWFCSNQRTHGRREDYIRQLGKYMPVDIYGNCGNLTCLPKNSDRCNNLLDEYKFYMSAENSLCADYVSEKFYRALKTDIVPVVYGGADYAAYAPPHSYIHVADFASPKHLAEYLLLLDKNEALYLKYFEWKKDYDVLRGPLDGWCDLCEKLNDPLEPTKVYDSMAKWWYDDVPCYSGDTFIQTVLNHDS</sequence>
<comment type="caution">
    <text evidence="15">The sequence shown here is derived from an EMBL/GenBank/DDBJ whole genome shotgun (WGS) entry which is preliminary data.</text>
</comment>
<comment type="subcellular location">
    <subcellularLocation>
        <location evidence="1 12">Golgi apparatus</location>
        <location evidence="1 12">Golgi stack membrane</location>
        <topology evidence="1 12">Single-pass type II membrane protein</topology>
    </subcellularLocation>
</comment>
<dbReference type="Proteomes" id="UP000076858">
    <property type="component" value="Unassembled WGS sequence"/>
</dbReference>
<evidence type="ECO:0000256" key="12">
    <source>
        <dbReference type="RuleBase" id="RU003832"/>
    </source>
</evidence>
<evidence type="ECO:0000256" key="7">
    <source>
        <dbReference type="ARBA" id="ARBA00022968"/>
    </source>
</evidence>
<keyword evidence="5 12" id="KW-0808">Transferase</keyword>
<dbReference type="STRING" id="35525.A0A164Y2Q1"/>
<evidence type="ECO:0000256" key="4">
    <source>
        <dbReference type="ARBA" id="ARBA00022676"/>
    </source>
</evidence>
<keyword evidence="4 12" id="KW-0328">Glycosyltransferase</keyword>
<keyword evidence="7" id="KW-0735">Signal-anchor</keyword>
<reference evidence="15 16" key="1">
    <citation type="submission" date="2016-03" db="EMBL/GenBank/DDBJ databases">
        <title>EvidentialGene: Evidence-directed Construction of Genes on Genomes.</title>
        <authorList>
            <person name="Gilbert D.G."/>
            <person name="Choi J.-H."/>
            <person name="Mockaitis K."/>
            <person name="Colbourne J."/>
            <person name="Pfrender M."/>
        </authorList>
    </citation>
    <scope>NUCLEOTIDE SEQUENCE [LARGE SCALE GENOMIC DNA]</scope>
    <source>
        <strain evidence="15 16">Xinb3</strain>
        <tissue evidence="15">Complete organism</tissue>
    </source>
</reference>
<evidence type="ECO:0000256" key="8">
    <source>
        <dbReference type="ARBA" id="ARBA00022989"/>
    </source>
</evidence>
<dbReference type="Pfam" id="PF17039">
    <property type="entry name" value="Glyco_tran_10_N"/>
    <property type="match status" value="1"/>
</dbReference>
<evidence type="ECO:0000256" key="1">
    <source>
        <dbReference type="ARBA" id="ARBA00004447"/>
    </source>
</evidence>
<evidence type="ECO:0000313" key="16">
    <source>
        <dbReference type="Proteomes" id="UP000076858"/>
    </source>
</evidence>
<dbReference type="EC" id="2.4.1.-" evidence="12"/>
<dbReference type="InterPro" id="IPR038577">
    <property type="entry name" value="GT10-like_C_sf"/>
</dbReference>
<feature type="domain" description="Fucosyltransferase C-terminal" evidence="13">
    <location>
        <begin position="337"/>
        <end position="510"/>
    </location>
</feature>
<keyword evidence="10 12" id="KW-0472">Membrane</keyword>
<evidence type="ECO:0000256" key="2">
    <source>
        <dbReference type="ARBA" id="ARBA00004922"/>
    </source>
</evidence>
<dbReference type="FunFam" id="3.40.50.11660:FF:000012">
    <property type="entry name" value="Uncharacterized protein"/>
    <property type="match status" value="1"/>
</dbReference>
<dbReference type="InterPro" id="IPR001503">
    <property type="entry name" value="Glyco_trans_10"/>
</dbReference>
<gene>
    <name evidence="15" type="ORF">APZ42_020177</name>
</gene>
<dbReference type="SUPFAM" id="SSF53756">
    <property type="entry name" value="UDP-Glycosyltransferase/glycogen phosphorylase"/>
    <property type="match status" value="1"/>
</dbReference>
<comment type="pathway">
    <text evidence="2">Protein modification; protein glycosylation.</text>
</comment>
<dbReference type="InterPro" id="IPR055270">
    <property type="entry name" value="Glyco_tran_10_C"/>
</dbReference>
<comment type="similarity">
    <text evidence="3 12">Belongs to the glycosyltransferase 10 family.</text>
</comment>
<evidence type="ECO:0000256" key="6">
    <source>
        <dbReference type="ARBA" id="ARBA00022692"/>
    </source>
</evidence>
<dbReference type="Pfam" id="PF00852">
    <property type="entry name" value="Glyco_transf_10"/>
    <property type="match status" value="1"/>
</dbReference>
<feature type="transmembrane region" description="Helical" evidence="12">
    <location>
        <begin position="131"/>
        <end position="153"/>
    </location>
</feature>
<proteinExistence type="inferred from homology"/>
<accession>A0A164Y2Q1</accession>
<name>A0A164Y2Q1_9CRUS</name>
<evidence type="ECO:0000259" key="14">
    <source>
        <dbReference type="Pfam" id="PF17039"/>
    </source>
</evidence>
<keyword evidence="9 12" id="KW-0333">Golgi apparatus</keyword>
<keyword evidence="11" id="KW-0325">Glycoprotein</keyword>
<dbReference type="UniPathway" id="UPA00378"/>
<feature type="domain" description="Fucosyltransferase N-terminal" evidence="14">
    <location>
        <begin position="179"/>
        <end position="291"/>
    </location>
</feature>
<evidence type="ECO:0000256" key="3">
    <source>
        <dbReference type="ARBA" id="ARBA00008919"/>
    </source>
</evidence>
<keyword evidence="6 12" id="KW-0812">Transmembrane</keyword>
<evidence type="ECO:0000256" key="11">
    <source>
        <dbReference type="ARBA" id="ARBA00023180"/>
    </source>
</evidence>